<dbReference type="Gene3D" id="1.10.1370.20">
    <property type="entry name" value="Oligoendopeptidase f, C-terminal domain"/>
    <property type="match status" value="1"/>
</dbReference>
<dbReference type="Gene3D" id="1.20.140.70">
    <property type="entry name" value="Oligopeptidase f, N-terminal domain"/>
    <property type="match status" value="1"/>
</dbReference>
<dbReference type="GO" id="GO:0004222">
    <property type="term" value="F:metalloendopeptidase activity"/>
    <property type="evidence" value="ECO:0007669"/>
    <property type="project" value="InterPro"/>
</dbReference>
<evidence type="ECO:0000256" key="3">
    <source>
        <dbReference type="ARBA" id="ARBA00022801"/>
    </source>
</evidence>
<keyword evidence="4 6" id="KW-0862">Zinc</keyword>
<dbReference type="Pfam" id="PF01432">
    <property type="entry name" value="Peptidase_M3"/>
    <property type="match status" value="1"/>
</dbReference>
<dbReference type="InterPro" id="IPR011977">
    <property type="entry name" value="Pept_M3B_clade3"/>
</dbReference>
<dbReference type="NCBIfam" id="TIGR02290">
    <property type="entry name" value="M3_fam_3"/>
    <property type="match status" value="1"/>
</dbReference>
<dbReference type="EMBL" id="WMEQ01000002">
    <property type="protein sequence ID" value="MYL32877.1"/>
    <property type="molecule type" value="Genomic_DNA"/>
</dbReference>
<feature type="domain" description="Oligopeptidase F N-terminal" evidence="8">
    <location>
        <begin position="117"/>
        <end position="182"/>
    </location>
</feature>
<dbReference type="PANTHER" id="PTHR34217:SF1">
    <property type="entry name" value="CARBOXYPEPTIDASE 1"/>
    <property type="match status" value="1"/>
</dbReference>
<protein>
    <submittedName>
        <fullName evidence="9">M3 family oligoendopeptidase</fullName>
    </submittedName>
</protein>
<dbReference type="InterPro" id="IPR001567">
    <property type="entry name" value="Pept_M3A_M3B_dom"/>
</dbReference>
<dbReference type="CDD" id="cd09607">
    <property type="entry name" value="M3B_PepF"/>
    <property type="match status" value="1"/>
</dbReference>
<comment type="caution">
    <text evidence="9">The sequence shown here is derived from an EMBL/GenBank/DDBJ whole genome shotgun (WGS) entry which is preliminary data.</text>
</comment>
<dbReference type="Pfam" id="PF08439">
    <property type="entry name" value="Peptidase_M3_N"/>
    <property type="match status" value="1"/>
</dbReference>
<keyword evidence="2 6" id="KW-0479">Metal-binding</keyword>
<dbReference type="InterPro" id="IPR042088">
    <property type="entry name" value="OligoPept_F_C"/>
</dbReference>
<dbReference type="RefSeq" id="WP_160846617.1">
    <property type="nucleotide sequence ID" value="NZ_WMEQ01000002.1"/>
</dbReference>
<comment type="similarity">
    <text evidence="6">Belongs to the peptidase M3 family.</text>
</comment>
<evidence type="ECO:0000259" key="7">
    <source>
        <dbReference type="Pfam" id="PF01432"/>
    </source>
</evidence>
<gene>
    <name evidence="9" type="ORF">GLW05_04620</name>
</gene>
<comment type="cofactor">
    <cofactor evidence="6">
        <name>Zn(2+)</name>
        <dbReference type="ChEBI" id="CHEBI:29105"/>
    </cofactor>
    <text evidence="6">Binds 1 zinc ion.</text>
</comment>
<evidence type="ECO:0000256" key="6">
    <source>
        <dbReference type="RuleBase" id="RU003435"/>
    </source>
</evidence>
<evidence type="ECO:0000256" key="2">
    <source>
        <dbReference type="ARBA" id="ARBA00022723"/>
    </source>
</evidence>
<dbReference type="OrthoDB" id="9769691at2"/>
<keyword evidence="1 6" id="KW-0645">Protease</keyword>
<keyword evidence="5 6" id="KW-0482">Metalloprotease</keyword>
<dbReference type="InterPro" id="IPR001333">
    <property type="entry name" value="Peptidase_M32_Taq"/>
</dbReference>
<evidence type="ECO:0000313" key="9">
    <source>
        <dbReference type="EMBL" id="MYL32877.1"/>
    </source>
</evidence>
<dbReference type="PANTHER" id="PTHR34217">
    <property type="entry name" value="METAL-DEPENDENT CARBOXYPEPTIDASE"/>
    <property type="match status" value="1"/>
</dbReference>
<feature type="domain" description="Peptidase M3A/M3B catalytic" evidence="7">
    <location>
        <begin position="205"/>
        <end position="583"/>
    </location>
</feature>
<evidence type="ECO:0000313" key="10">
    <source>
        <dbReference type="Proteomes" id="UP000468638"/>
    </source>
</evidence>
<name>A0A6I4ZX20_9BACI</name>
<dbReference type="GO" id="GO:0046872">
    <property type="term" value="F:metal ion binding"/>
    <property type="evidence" value="ECO:0007669"/>
    <property type="project" value="UniProtKB-UniRule"/>
</dbReference>
<evidence type="ECO:0000256" key="5">
    <source>
        <dbReference type="ARBA" id="ARBA00023049"/>
    </source>
</evidence>
<dbReference type="Proteomes" id="UP000468638">
    <property type="component" value="Unassembled WGS sequence"/>
</dbReference>
<keyword evidence="3 6" id="KW-0378">Hydrolase</keyword>
<dbReference type="SUPFAM" id="SSF55486">
    <property type="entry name" value="Metalloproteases ('zincins'), catalytic domain"/>
    <property type="match status" value="1"/>
</dbReference>
<dbReference type="AlphaFoldDB" id="A0A6I4ZX20"/>
<dbReference type="GO" id="GO:0006508">
    <property type="term" value="P:proteolysis"/>
    <property type="evidence" value="ECO:0007669"/>
    <property type="project" value="UniProtKB-KW"/>
</dbReference>
<organism evidence="9 10">
    <name type="scientific">Pontibacillus yanchengensis</name>
    <dbReference type="NCBI Taxonomy" id="462910"/>
    <lineage>
        <taxon>Bacteria</taxon>
        <taxon>Bacillati</taxon>
        <taxon>Bacillota</taxon>
        <taxon>Bacilli</taxon>
        <taxon>Bacillales</taxon>
        <taxon>Bacillaceae</taxon>
        <taxon>Pontibacillus</taxon>
    </lineage>
</organism>
<reference evidence="9 10" key="1">
    <citation type="submission" date="2019-11" db="EMBL/GenBank/DDBJ databases">
        <title>Genome sequences of 17 halophilic strains isolated from different environments.</title>
        <authorList>
            <person name="Furrow R.E."/>
        </authorList>
    </citation>
    <scope>NUCLEOTIDE SEQUENCE [LARGE SCALE GENOMIC DNA]</scope>
    <source>
        <strain evidence="9 10">22514_16_FS</strain>
    </source>
</reference>
<evidence type="ECO:0000256" key="1">
    <source>
        <dbReference type="ARBA" id="ARBA00022670"/>
    </source>
</evidence>
<dbReference type="InterPro" id="IPR034006">
    <property type="entry name" value="M3B_PepF_2"/>
</dbReference>
<evidence type="ECO:0000259" key="8">
    <source>
        <dbReference type="Pfam" id="PF08439"/>
    </source>
</evidence>
<accession>A0A6I4ZX20</accession>
<dbReference type="GO" id="GO:0004181">
    <property type="term" value="F:metallocarboxypeptidase activity"/>
    <property type="evidence" value="ECO:0007669"/>
    <property type="project" value="InterPro"/>
</dbReference>
<proteinExistence type="inferred from homology"/>
<dbReference type="InterPro" id="IPR013647">
    <property type="entry name" value="OligopepF_N_dom"/>
</dbReference>
<sequence>MTKTQYSQTWDLDMFFEGGSDSEGFASYIEDTHHKMKELEKCVKEWEIPTPTNNANAIIHIVDHVNVTFKQLMESSAFVSCLSAQDVNDKNAGLYRAKLNQLGADLSTILTTFDQKLSQIQENTWNDILNHPTLNKLSFVLNERRNQVKEKLPLEQEALVNDLAVDGYHAWGEMYDTIVGSMSVILDDNGEKKELSVGQAANKLSSSERNTRKEVHDKLQKAWADKEDYFGETLNHLSGFRLQTYKHRGWDNVLKEPLQINRMNEQTLHAMWNAINKHKNIFVHYLQRKASLLGLERLSWYDIGAPISNNENKVSFDNGAEFIEEQFERFGPKMAAFAKRAFEESWIEAEDRSGKQPGGFCTSFPDSKQTRVFMTYSGTPSNVATLAHELGHAFHQHVMDDLEPLNQLYAMNVAETASTFAEMIVADASVKHASNEEERLHLLEDKIQRSVAFFMNIHSRFLFETRFYEERKKGTVSVEKLKQLTEDAQREAYCDSLDEYSPYYWASKLHFHITDVPFYNFPYTFGYLFSLGIYRKALESGRDFEEKYISLLQDTGRMSVEDLATKHLGVDLTDQEFWESAIEICVKDVEEFLRLTENSKKNV</sequence>
<evidence type="ECO:0000256" key="4">
    <source>
        <dbReference type="ARBA" id="ARBA00022833"/>
    </source>
</evidence>